<dbReference type="EMBL" id="BJVJ01000033">
    <property type="protein sequence ID" value="GEL24390.1"/>
    <property type="molecule type" value="Genomic_DNA"/>
</dbReference>
<organism evidence="2 3">
    <name type="scientific">Pseudonocardia sulfidoxydans NBRC 16205</name>
    <dbReference type="NCBI Taxonomy" id="1223511"/>
    <lineage>
        <taxon>Bacteria</taxon>
        <taxon>Bacillati</taxon>
        <taxon>Actinomycetota</taxon>
        <taxon>Actinomycetes</taxon>
        <taxon>Pseudonocardiales</taxon>
        <taxon>Pseudonocardiaceae</taxon>
        <taxon>Pseudonocardia</taxon>
    </lineage>
</organism>
<dbReference type="RefSeq" id="WP_147109201.1">
    <property type="nucleotide sequence ID" value="NZ_BJVJ01000033.1"/>
</dbReference>
<dbReference type="Pfam" id="PF03625">
    <property type="entry name" value="DUF302"/>
    <property type="match status" value="1"/>
</dbReference>
<dbReference type="PANTHER" id="PTHR38342:SF2">
    <property type="entry name" value="INNER MEMBRANE OR EXPORTED"/>
    <property type="match status" value="1"/>
</dbReference>
<evidence type="ECO:0000259" key="1">
    <source>
        <dbReference type="Pfam" id="PF03625"/>
    </source>
</evidence>
<name>A0A511DHX2_9PSEU</name>
<dbReference type="Gene3D" id="3.30.310.70">
    <property type="entry name" value="TT1751-like domain"/>
    <property type="match status" value="1"/>
</dbReference>
<protein>
    <recommendedName>
        <fullName evidence="1">DUF302 domain-containing protein</fullName>
    </recommendedName>
</protein>
<sequence>MTEIDGLTAVTSPHTVAETVDRLAAAVEKAGLAVLARIDHAAAAAKVGMDLRPTTVLLFGRPEGGTPLMQERQTAGIDLPLTALGWEDEAGQVWLGWNEPSWIAARHDLTESATAVEALARALATFAAAATAP</sequence>
<dbReference type="PANTHER" id="PTHR38342">
    <property type="entry name" value="SLR5037 PROTEIN"/>
    <property type="match status" value="1"/>
</dbReference>
<dbReference type="OrthoDB" id="9799367at2"/>
<comment type="caution">
    <text evidence="2">The sequence shown here is derived from an EMBL/GenBank/DDBJ whole genome shotgun (WGS) entry which is preliminary data.</text>
</comment>
<keyword evidence="3" id="KW-1185">Reference proteome</keyword>
<gene>
    <name evidence="2" type="ORF">PSU4_33440</name>
</gene>
<feature type="domain" description="DUF302" evidence="1">
    <location>
        <begin position="38"/>
        <end position="100"/>
    </location>
</feature>
<dbReference type="InterPro" id="IPR035923">
    <property type="entry name" value="TT1751-like_sf"/>
</dbReference>
<proteinExistence type="predicted"/>
<evidence type="ECO:0000313" key="2">
    <source>
        <dbReference type="EMBL" id="GEL24390.1"/>
    </source>
</evidence>
<reference evidence="2 3" key="1">
    <citation type="submission" date="2019-07" db="EMBL/GenBank/DDBJ databases">
        <title>Whole genome shotgun sequence of Pseudonocardia sulfidoxydans NBRC 16205.</title>
        <authorList>
            <person name="Hosoyama A."/>
            <person name="Uohara A."/>
            <person name="Ohji S."/>
            <person name="Ichikawa N."/>
        </authorList>
    </citation>
    <scope>NUCLEOTIDE SEQUENCE [LARGE SCALE GENOMIC DNA]</scope>
    <source>
        <strain evidence="2 3">NBRC 16205</strain>
    </source>
</reference>
<dbReference type="InterPro" id="IPR005180">
    <property type="entry name" value="DUF302"/>
</dbReference>
<evidence type="ECO:0000313" key="3">
    <source>
        <dbReference type="Proteomes" id="UP000321685"/>
    </source>
</evidence>
<dbReference type="CDD" id="cd14797">
    <property type="entry name" value="DUF302"/>
    <property type="match status" value="1"/>
</dbReference>
<dbReference type="AlphaFoldDB" id="A0A511DHX2"/>
<accession>A0A511DHX2</accession>
<dbReference type="Proteomes" id="UP000321685">
    <property type="component" value="Unassembled WGS sequence"/>
</dbReference>
<dbReference type="SUPFAM" id="SSF103247">
    <property type="entry name" value="TT1751-like"/>
    <property type="match status" value="1"/>
</dbReference>